<dbReference type="GO" id="GO:0006260">
    <property type="term" value="P:DNA replication"/>
    <property type="evidence" value="ECO:0007669"/>
    <property type="project" value="UniProtKB-KW"/>
</dbReference>
<keyword evidence="3" id="KW-0235">DNA replication</keyword>
<dbReference type="GO" id="GO:0004519">
    <property type="term" value="F:endonuclease activity"/>
    <property type="evidence" value="ECO:0007669"/>
    <property type="project" value="UniProtKB-KW"/>
</dbReference>
<dbReference type="RefSeq" id="XP_043127051.1">
    <property type="nucleotide sequence ID" value="XM_043271116.1"/>
</dbReference>
<keyword evidence="8" id="KW-0378">Hydrolase</keyword>
<dbReference type="GO" id="GO:0000166">
    <property type="term" value="F:nucleotide binding"/>
    <property type="evidence" value="ECO:0007669"/>
    <property type="project" value="UniProtKB-KW"/>
</dbReference>
<evidence type="ECO:0000256" key="8">
    <source>
        <dbReference type="ARBA" id="ARBA00022801"/>
    </source>
</evidence>
<sequence length="153" mass="17844">MQYLLYQLKEGELKTCHYQGVCQFLDKNTSLKKAKDVLGQRAHCEPMKAKNPLDAVNYCRKEKGRLDGPWEYGELLVRRSNKRKLAKLEEEYDANPEEFKLKNPDLANINLNKTPLDYAEEQTRMWPQGYPGSNVRWDKSFNCLKNSSRPCIA</sequence>
<keyword evidence="10" id="KW-0238">DNA-binding</keyword>
<name>A0A9P3F6X1_ASPVI</name>
<keyword evidence="9" id="KW-0190">Covalent protein-DNA linkage</keyword>
<protein>
    <recommendedName>
        <fullName evidence="11">CRESS-DNA virus Rep endonuclease domain-containing protein</fullName>
    </recommendedName>
</protein>
<keyword evidence="1" id="KW-0808">Transferase</keyword>
<evidence type="ECO:0000259" key="11">
    <source>
        <dbReference type="PROSITE" id="PS52020"/>
    </source>
</evidence>
<evidence type="ECO:0000256" key="1">
    <source>
        <dbReference type="ARBA" id="ARBA00022679"/>
    </source>
</evidence>
<evidence type="ECO:0000313" key="13">
    <source>
        <dbReference type="Proteomes" id="UP000710440"/>
    </source>
</evidence>
<organism evidence="12 13">
    <name type="scientific">Aspergillus viridinutans</name>
    <dbReference type="NCBI Taxonomy" id="75553"/>
    <lineage>
        <taxon>Eukaryota</taxon>
        <taxon>Fungi</taxon>
        <taxon>Dikarya</taxon>
        <taxon>Ascomycota</taxon>
        <taxon>Pezizomycotina</taxon>
        <taxon>Eurotiomycetes</taxon>
        <taxon>Eurotiomycetidae</taxon>
        <taxon>Eurotiales</taxon>
        <taxon>Aspergillaceae</taxon>
        <taxon>Aspergillus</taxon>
        <taxon>Aspergillus subgen. Fumigati</taxon>
    </lineage>
</organism>
<dbReference type="AlphaFoldDB" id="A0A9P3F6X1"/>
<accession>A0A9P3F6X1</accession>
<evidence type="ECO:0000256" key="10">
    <source>
        <dbReference type="ARBA" id="ARBA00023125"/>
    </source>
</evidence>
<keyword evidence="13" id="KW-1185">Reference proteome</keyword>
<keyword evidence="5" id="KW-0479">Metal-binding</keyword>
<dbReference type="GO" id="GO:0016787">
    <property type="term" value="F:hydrolase activity"/>
    <property type="evidence" value="ECO:0007669"/>
    <property type="project" value="UniProtKB-KW"/>
</dbReference>
<evidence type="ECO:0000256" key="4">
    <source>
        <dbReference type="ARBA" id="ARBA00022722"/>
    </source>
</evidence>
<evidence type="ECO:0000256" key="7">
    <source>
        <dbReference type="ARBA" id="ARBA00022759"/>
    </source>
</evidence>
<proteinExistence type="predicted"/>
<keyword evidence="2" id="KW-0548">Nucleotidyltransferase</keyword>
<keyword evidence="6" id="KW-0547">Nucleotide-binding</keyword>
<evidence type="ECO:0000256" key="2">
    <source>
        <dbReference type="ARBA" id="ARBA00022695"/>
    </source>
</evidence>
<dbReference type="PROSITE" id="PS52020">
    <property type="entry name" value="CRESS_DNA_REP"/>
    <property type="match status" value="1"/>
</dbReference>
<evidence type="ECO:0000313" key="12">
    <source>
        <dbReference type="EMBL" id="GIK03865.1"/>
    </source>
</evidence>
<dbReference type="GO" id="GO:0046872">
    <property type="term" value="F:metal ion binding"/>
    <property type="evidence" value="ECO:0007669"/>
    <property type="project" value="UniProtKB-KW"/>
</dbReference>
<feature type="domain" description="CRESS-DNA virus Rep endonuclease" evidence="11">
    <location>
        <begin position="1"/>
        <end position="75"/>
    </location>
</feature>
<dbReference type="GO" id="GO:0003677">
    <property type="term" value="F:DNA binding"/>
    <property type="evidence" value="ECO:0007669"/>
    <property type="project" value="UniProtKB-KW"/>
</dbReference>
<gene>
    <name evidence="12" type="ORF">Aspvir_007940</name>
</gene>
<dbReference type="OrthoDB" id="1732219at2759"/>
<dbReference type="Gene3D" id="3.40.1310.20">
    <property type="match status" value="1"/>
</dbReference>
<evidence type="ECO:0000256" key="9">
    <source>
        <dbReference type="ARBA" id="ARBA00023124"/>
    </source>
</evidence>
<keyword evidence="7" id="KW-0255">Endonuclease</keyword>
<keyword evidence="4" id="KW-0540">Nuclease</keyword>
<evidence type="ECO:0000256" key="5">
    <source>
        <dbReference type="ARBA" id="ARBA00022723"/>
    </source>
</evidence>
<evidence type="ECO:0000256" key="6">
    <source>
        <dbReference type="ARBA" id="ARBA00022741"/>
    </source>
</evidence>
<evidence type="ECO:0000256" key="3">
    <source>
        <dbReference type="ARBA" id="ARBA00022705"/>
    </source>
</evidence>
<dbReference type="GeneID" id="66935922"/>
<dbReference type="EMBL" id="BOPL01000006">
    <property type="protein sequence ID" value="GIK03865.1"/>
    <property type="molecule type" value="Genomic_DNA"/>
</dbReference>
<comment type="caution">
    <text evidence="12">The sequence shown here is derived from an EMBL/GenBank/DDBJ whole genome shotgun (WGS) entry which is preliminary data.</text>
</comment>
<dbReference type="Proteomes" id="UP000710440">
    <property type="component" value="Unassembled WGS sequence"/>
</dbReference>
<reference evidence="12 13" key="1">
    <citation type="submission" date="2021-02" db="EMBL/GenBank/DDBJ databases">
        <title>Pan-genome distribution and transcriptional activeness of fungal secondary metabolism genes in Aspergillus section Fumigati.</title>
        <authorList>
            <person name="Takahashi H."/>
            <person name="Umemura M."/>
            <person name="Ninomiya A."/>
            <person name="Kusuya Y."/>
            <person name="Urayama S."/>
            <person name="Shimizu M."/>
            <person name="Watanabe A."/>
            <person name="Kamei K."/>
            <person name="Yaguchi T."/>
            <person name="Hagiwara D."/>
        </authorList>
    </citation>
    <scope>NUCLEOTIDE SEQUENCE [LARGE SCALE GENOMIC DNA]</scope>
    <source>
        <strain evidence="12 13">IFM 47045</strain>
    </source>
</reference>
<dbReference type="GO" id="GO:0016779">
    <property type="term" value="F:nucleotidyltransferase activity"/>
    <property type="evidence" value="ECO:0007669"/>
    <property type="project" value="UniProtKB-KW"/>
</dbReference>
<dbReference type="Pfam" id="PF02407">
    <property type="entry name" value="Viral_Rep"/>
    <property type="match status" value="1"/>
</dbReference>
<dbReference type="InterPro" id="IPR049912">
    <property type="entry name" value="CRESS_DNA_REP"/>
</dbReference>